<dbReference type="OrthoDB" id="9761045at2"/>
<evidence type="ECO:0000259" key="5">
    <source>
        <dbReference type="Pfam" id="PF05592"/>
    </source>
</evidence>
<comment type="caution">
    <text evidence="9">The sequence shown here is derived from an EMBL/GenBank/DDBJ whole genome shotgun (WGS) entry which is preliminary data.</text>
</comment>
<feature type="signal peptide" evidence="4">
    <location>
        <begin position="1"/>
        <end position="22"/>
    </location>
</feature>
<dbReference type="InterPro" id="IPR013783">
    <property type="entry name" value="Ig-like_fold"/>
</dbReference>
<dbReference type="Gene3D" id="2.60.420.10">
    <property type="entry name" value="Maltose phosphorylase, domain 3"/>
    <property type="match status" value="1"/>
</dbReference>
<feature type="domain" description="Alpha-L-rhamnosidase six-hairpin glycosidase" evidence="7">
    <location>
        <begin position="620"/>
        <end position="951"/>
    </location>
</feature>
<dbReference type="AlphaFoldDB" id="A0A5B1CI60"/>
<evidence type="ECO:0000256" key="4">
    <source>
        <dbReference type="SAM" id="SignalP"/>
    </source>
</evidence>
<dbReference type="SUPFAM" id="SSF48208">
    <property type="entry name" value="Six-hairpin glycosidases"/>
    <property type="match status" value="1"/>
</dbReference>
<dbReference type="EC" id="3.2.1.40" evidence="2"/>
<dbReference type="InterPro" id="IPR035398">
    <property type="entry name" value="Bac_rhamnosid_C"/>
</dbReference>
<dbReference type="Pfam" id="PF17390">
    <property type="entry name" value="Bac_rhamnosid_C"/>
    <property type="match status" value="1"/>
</dbReference>
<protein>
    <recommendedName>
        <fullName evidence="2">alpha-L-rhamnosidase</fullName>
        <ecNumber evidence="2">3.2.1.40</ecNumber>
    </recommendedName>
</protein>
<dbReference type="RefSeq" id="WP_068260891.1">
    <property type="nucleotide sequence ID" value="NZ_LWSK01000020.1"/>
</dbReference>
<name>A0A5B1CI60_9BACT</name>
<keyword evidence="3" id="KW-0378">Hydrolase</keyword>
<evidence type="ECO:0000259" key="6">
    <source>
        <dbReference type="Pfam" id="PF08531"/>
    </source>
</evidence>
<dbReference type="Gene3D" id="1.50.10.10">
    <property type="match status" value="1"/>
</dbReference>
<gene>
    <name evidence="9" type="ORF">LF1_24580</name>
</gene>
<dbReference type="GO" id="GO:0005975">
    <property type="term" value="P:carbohydrate metabolic process"/>
    <property type="evidence" value="ECO:0007669"/>
    <property type="project" value="InterPro"/>
</dbReference>
<dbReference type="GO" id="GO:0030596">
    <property type="term" value="F:alpha-L-rhamnosidase activity"/>
    <property type="evidence" value="ECO:0007669"/>
    <property type="project" value="UniProtKB-EC"/>
</dbReference>
<sequence length="1206" mass="135105" precursor="true">MNLKQTASLVVLLLSMPTLCMADTSSIATDLRTDNRVNPIGIDRQPVMLSWRMEAGGRQGAAQKAYQVVAVTQKTGQQTGAVLWDSGKVAESRSHQIAYGGPALQPGQRIYWRVKIWDENDRQSEWSKPAWFEAGLLEDQNWDDAQWIGDTRDHRAPEPAPAELMGPWIGTADGKTFDSLEVNFDLPSKPIVTAQLHQYFPQGKNLPRTVWVNKDNAAGLPRGRSYEGFRKRFGSRSIGPMDIATDLVPGQNNRIEIEIRRPANAMTIGMQIVFADGTEQLVQSGDQWKVSSGGKDAVMATVLDAYDGSKFGTTISHHQSSHGPVWMRKGLTVKDDLVRARLYLCALGQGLTYINGELVDDVFFSSPQSDYEEFAYYTAHDITSMLTPGDNALSVLLDSGWYHQVGGFSTAFSYGHPGLIAKVSLEYGDGSTQTVLSDDSWQWRESEIVLSNIYRGERLDYRLQHDSWKSVDEQEGWKDVQTLPPRSPKLVAMDVNPVKRNEQLPVVQQWQTGEKTWLFDFGQTIHGTVRLKFNEPADSVVRLRYTEYAEDGVLENVPLSHWICHGVMQYDELICDGKPRVYESIFNPKSFRFVEVSGLSQPPPAGELVAYTVHTQADTLAAFESSDSMLNRLFENGVRTFQNYVNHMSGDMPRERCLWGLESIYSFDTAVCTFDWQNNHRLMNTLWWTGRKTKENLPGHIGVGLRISTYTNSFNWSATPLLLTSRILEFFEDAEPTRLYYQQAKDFLSFYENNCDENYYPVHQQLADHAAPFGVPRSPRNAGIIARMTFFDSQRRFAAMADAMEKPDDAAHARDYADKIHAAIMRDYDAKNHTFGNATYDSLALSYKIITDPKECQAVASSIADAYRKNGHKYDGGFMSYEVYPMLAKYGYVEDAYKMLVNTDYPGPAWSVEQYDATTYYELYSVDREIQMKVGQNFWAFGHPTGWMIKSLAGLGYDPDQPMGRGMILSPKVPRSGKLDHVAASLQTPAGIAKSHWTYDDGVFDWSFTVPANAVAEVHIPADDVASIRGVDEMKKLRDEDNTSVYEAVAGTYSIQSKLMERQPDAGGPPIPSGGVNEWIVSKGCEKGVSEGAMTVTAGPTATQTLTARLPDFKSGDNRVSFRMKTPATGKAQVLLKSGTRGKRLTTKVEFELGEPDQWKDYSIEIPKFEGKPFSLWIGLTTAKAPLSLTDIELQSGGKAVKRWEF</sequence>
<evidence type="ECO:0000256" key="1">
    <source>
        <dbReference type="ARBA" id="ARBA00001445"/>
    </source>
</evidence>
<evidence type="ECO:0000259" key="8">
    <source>
        <dbReference type="Pfam" id="PF17390"/>
    </source>
</evidence>
<dbReference type="PANTHER" id="PTHR33307:SF6">
    <property type="entry name" value="ALPHA-RHAMNOSIDASE (EUROFUNG)-RELATED"/>
    <property type="match status" value="1"/>
</dbReference>
<keyword evidence="10" id="KW-1185">Reference proteome</keyword>
<dbReference type="EMBL" id="VRLW01000001">
    <property type="protein sequence ID" value="KAA1259921.1"/>
    <property type="molecule type" value="Genomic_DNA"/>
</dbReference>
<evidence type="ECO:0000313" key="10">
    <source>
        <dbReference type="Proteomes" id="UP000322699"/>
    </source>
</evidence>
<dbReference type="Pfam" id="PF05592">
    <property type="entry name" value="Bac_rhamnosid"/>
    <property type="match status" value="1"/>
</dbReference>
<evidence type="ECO:0000256" key="2">
    <source>
        <dbReference type="ARBA" id="ARBA00012652"/>
    </source>
</evidence>
<evidence type="ECO:0000256" key="3">
    <source>
        <dbReference type="ARBA" id="ARBA00022801"/>
    </source>
</evidence>
<feature type="domain" description="Alpha-L-rhamnosidase C-terminal" evidence="8">
    <location>
        <begin position="965"/>
        <end position="1032"/>
    </location>
</feature>
<dbReference type="Pfam" id="PF17389">
    <property type="entry name" value="Bac_rhamnosid6H"/>
    <property type="match status" value="1"/>
</dbReference>
<dbReference type="Pfam" id="PF08531">
    <property type="entry name" value="Bac_rhamnosid_N"/>
    <property type="match status" value="1"/>
</dbReference>
<feature type="chain" id="PRO_5022711241" description="alpha-L-rhamnosidase" evidence="4">
    <location>
        <begin position="23"/>
        <end position="1206"/>
    </location>
</feature>
<dbReference type="InterPro" id="IPR008928">
    <property type="entry name" value="6-hairpin_glycosidase_sf"/>
</dbReference>
<reference evidence="9 10" key="1">
    <citation type="submission" date="2019-08" db="EMBL/GenBank/DDBJ databases">
        <title>Deep-cultivation of Planctomycetes and their phenomic and genomic characterization uncovers novel biology.</title>
        <authorList>
            <person name="Wiegand S."/>
            <person name="Jogler M."/>
            <person name="Boedeker C."/>
            <person name="Pinto D."/>
            <person name="Vollmers J."/>
            <person name="Rivas-Marin E."/>
            <person name="Kohn T."/>
            <person name="Peeters S.H."/>
            <person name="Heuer A."/>
            <person name="Rast P."/>
            <person name="Oberbeckmann S."/>
            <person name="Bunk B."/>
            <person name="Jeske O."/>
            <person name="Meyerdierks A."/>
            <person name="Storesund J.E."/>
            <person name="Kallscheuer N."/>
            <person name="Luecker S."/>
            <person name="Lage O.M."/>
            <person name="Pohl T."/>
            <person name="Merkel B.J."/>
            <person name="Hornburger P."/>
            <person name="Mueller R.-W."/>
            <person name="Bruemmer F."/>
            <person name="Labrenz M."/>
            <person name="Spormann A.M."/>
            <person name="Op Den Camp H."/>
            <person name="Overmann J."/>
            <person name="Amann R."/>
            <person name="Jetten M.S.M."/>
            <person name="Mascher T."/>
            <person name="Medema M.H."/>
            <person name="Devos D.P."/>
            <person name="Kaster A.-K."/>
            <person name="Ovreas L."/>
            <person name="Rohde M."/>
            <person name="Galperin M.Y."/>
            <person name="Jogler C."/>
        </authorList>
    </citation>
    <scope>NUCLEOTIDE SEQUENCE [LARGE SCALE GENOMIC DNA]</scope>
    <source>
        <strain evidence="9 10">LF1</strain>
    </source>
</reference>
<dbReference type="InterPro" id="IPR016007">
    <property type="entry name" value="Alpha_rhamnosid"/>
</dbReference>
<feature type="domain" description="Alpha-L-rhamnosidase concanavalin-like" evidence="5">
    <location>
        <begin position="511"/>
        <end position="613"/>
    </location>
</feature>
<dbReference type="InterPro" id="IPR012341">
    <property type="entry name" value="6hp_glycosidase-like_sf"/>
</dbReference>
<dbReference type="Gene3D" id="2.60.40.10">
    <property type="entry name" value="Immunoglobulins"/>
    <property type="match status" value="1"/>
</dbReference>
<dbReference type="InterPro" id="IPR035396">
    <property type="entry name" value="Bac_rhamnosid6H"/>
</dbReference>
<dbReference type="PANTHER" id="PTHR33307">
    <property type="entry name" value="ALPHA-RHAMNOSIDASE (EUROFUNG)"/>
    <property type="match status" value="1"/>
</dbReference>
<proteinExistence type="predicted"/>
<comment type="catalytic activity">
    <reaction evidence="1">
        <text>Hydrolysis of terminal non-reducing alpha-L-rhamnose residues in alpha-L-rhamnosides.</text>
        <dbReference type="EC" id="3.2.1.40"/>
    </reaction>
</comment>
<dbReference type="InterPro" id="IPR013737">
    <property type="entry name" value="Bac_rhamnosid_N"/>
</dbReference>
<evidence type="ECO:0000259" key="7">
    <source>
        <dbReference type="Pfam" id="PF17389"/>
    </source>
</evidence>
<organism evidence="9 10">
    <name type="scientific">Rubripirellula obstinata</name>
    <dbReference type="NCBI Taxonomy" id="406547"/>
    <lineage>
        <taxon>Bacteria</taxon>
        <taxon>Pseudomonadati</taxon>
        <taxon>Planctomycetota</taxon>
        <taxon>Planctomycetia</taxon>
        <taxon>Pirellulales</taxon>
        <taxon>Pirellulaceae</taxon>
        <taxon>Rubripirellula</taxon>
    </lineage>
</organism>
<dbReference type="Proteomes" id="UP000322699">
    <property type="component" value="Unassembled WGS sequence"/>
</dbReference>
<keyword evidence="4" id="KW-0732">Signal</keyword>
<evidence type="ECO:0000313" key="9">
    <source>
        <dbReference type="EMBL" id="KAA1259921.1"/>
    </source>
</evidence>
<accession>A0A5B1CI60</accession>
<feature type="domain" description="Bacterial alpha-L-rhamnosidase N-terminal" evidence="6">
    <location>
        <begin position="337"/>
        <end position="501"/>
    </location>
</feature>
<dbReference type="InterPro" id="IPR008902">
    <property type="entry name" value="Rhamnosid_concanavalin"/>
</dbReference>
<dbReference type="Gene3D" id="2.60.120.260">
    <property type="entry name" value="Galactose-binding domain-like"/>
    <property type="match status" value="2"/>
</dbReference>
<dbReference type="Pfam" id="PF25788">
    <property type="entry name" value="Ig_Rha78A_N"/>
    <property type="match status" value="1"/>
</dbReference>